<keyword evidence="5" id="KW-0067">ATP-binding</keyword>
<dbReference type="Gene3D" id="3.40.50.300">
    <property type="entry name" value="P-loop containing nucleotide triphosphate hydrolases"/>
    <property type="match status" value="2"/>
</dbReference>
<dbReference type="EMBL" id="CP006867">
    <property type="protein sequence ID" value="ALU12148.1"/>
    <property type="molecule type" value="Genomic_DNA"/>
</dbReference>
<dbReference type="InterPro" id="IPR027417">
    <property type="entry name" value="P-loop_NTPase"/>
</dbReference>
<feature type="domain" description="Helicase ATP-binding" evidence="11">
    <location>
        <begin position="37"/>
        <end position="213"/>
    </location>
</feature>
<dbReference type="STRING" id="940295.EYM_00855"/>
<dbReference type="InterPro" id="IPR014014">
    <property type="entry name" value="RNA_helicase_DEAD_Q_motif"/>
</dbReference>
<evidence type="ECO:0000256" key="4">
    <source>
        <dbReference type="ARBA" id="ARBA00022806"/>
    </source>
</evidence>
<feature type="domain" description="Helicase C-terminal" evidence="12">
    <location>
        <begin position="238"/>
        <end position="385"/>
    </location>
</feature>
<dbReference type="KEGG" id="iis:EYM_00855"/>
<dbReference type="InterPro" id="IPR014001">
    <property type="entry name" value="Helicase_ATP-bd"/>
</dbReference>
<dbReference type="InterPro" id="IPR001650">
    <property type="entry name" value="Helicase_C-like"/>
</dbReference>
<evidence type="ECO:0000256" key="5">
    <source>
        <dbReference type="ARBA" id="ARBA00022840"/>
    </source>
</evidence>
<proteinExistence type="inferred from homology"/>
<dbReference type="InterPro" id="IPR013701">
    <property type="entry name" value="Lhr-like_DEAD/DEAH_assoc"/>
</dbReference>
<dbReference type="Pfam" id="PF08494">
    <property type="entry name" value="DEAD_assoc"/>
    <property type="match status" value="1"/>
</dbReference>
<dbReference type="PATRIC" id="fig|940295.4.peg.169"/>
<evidence type="ECO:0000313" key="14">
    <source>
        <dbReference type="EMBL" id="ALU12148.1"/>
    </source>
</evidence>
<dbReference type="GO" id="GO:0003677">
    <property type="term" value="F:DNA binding"/>
    <property type="evidence" value="ECO:0007669"/>
    <property type="project" value="UniProtKB-KW"/>
</dbReference>
<dbReference type="InterPro" id="IPR011545">
    <property type="entry name" value="DEAD/DEAH_box_helicase_dom"/>
</dbReference>
<evidence type="ECO:0000256" key="8">
    <source>
        <dbReference type="ARBA" id="ARBA00023235"/>
    </source>
</evidence>
<dbReference type="InterPro" id="IPR052511">
    <property type="entry name" value="ATP-dep_Helicase"/>
</dbReference>
<evidence type="ECO:0000256" key="2">
    <source>
        <dbReference type="ARBA" id="ARBA00022763"/>
    </source>
</evidence>
<evidence type="ECO:0008006" key="16">
    <source>
        <dbReference type="Google" id="ProtNLM"/>
    </source>
</evidence>
<dbReference type="GO" id="GO:0140097">
    <property type="term" value="F:catalytic activity, acting on DNA"/>
    <property type="evidence" value="ECO:0007669"/>
    <property type="project" value="UniProtKB-ARBA"/>
</dbReference>
<dbReference type="GO" id="GO:0016887">
    <property type="term" value="F:ATP hydrolysis activity"/>
    <property type="evidence" value="ECO:0007669"/>
    <property type="project" value="TreeGrafter"/>
</dbReference>
<dbReference type="Proteomes" id="UP000060778">
    <property type="component" value="Chromosome"/>
</dbReference>
<dbReference type="AlphaFoldDB" id="A0A0U2U7R1"/>
<evidence type="ECO:0000259" key="13">
    <source>
        <dbReference type="PROSITE" id="PS51195"/>
    </source>
</evidence>
<organism evidence="14 15">
    <name type="scientific">Ignicoccus islandicus DSM 13165</name>
    <dbReference type="NCBI Taxonomy" id="940295"/>
    <lineage>
        <taxon>Archaea</taxon>
        <taxon>Thermoproteota</taxon>
        <taxon>Thermoprotei</taxon>
        <taxon>Desulfurococcales</taxon>
        <taxon>Desulfurococcaceae</taxon>
        <taxon>Ignicoccus</taxon>
    </lineage>
</organism>
<dbReference type="Pfam" id="PF00271">
    <property type="entry name" value="Helicase_C"/>
    <property type="match status" value="1"/>
</dbReference>
<reference evidence="14 15" key="1">
    <citation type="submission" date="2013-11" db="EMBL/GenBank/DDBJ databases">
        <title>Comparative genomics of Ignicoccus.</title>
        <authorList>
            <person name="Podar M."/>
        </authorList>
    </citation>
    <scope>NUCLEOTIDE SEQUENCE [LARGE SCALE GENOMIC DNA]</scope>
    <source>
        <strain evidence="14 15">DSM 13165</strain>
    </source>
</reference>
<gene>
    <name evidence="14" type="ORF">EYM_00855</name>
</gene>
<dbReference type="GO" id="GO:0006281">
    <property type="term" value="P:DNA repair"/>
    <property type="evidence" value="ECO:0007669"/>
    <property type="project" value="UniProtKB-KW"/>
</dbReference>
<dbReference type="GO" id="GO:0003724">
    <property type="term" value="F:RNA helicase activity"/>
    <property type="evidence" value="ECO:0007669"/>
    <property type="project" value="InterPro"/>
</dbReference>
<keyword evidence="8" id="KW-0413">Isomerase</keyword>
<name>A0A0U2U7R1_9CREN</name>
<comment type="similarity">
    <text evidence="9">Belongs to the Lhr helicase family. Lhr-Core subfamily.</text>
</comment>
<dbReference type="Pfam" id="PF00270">
    <property type="entry name" value="DEAD"/>
    <property type="match status" value="1"/>
</dbReference>
<evidence type="ECO:0000256" key="1">
    <source>
        <dbReference type="ARBA" id="ARBA00022741"/>
    </source>
</evidence>
<feature type="domain" description="DEAD-box RNA helicase Q" evidence="13">
    <location>
        <begin position="6"/>
        <end position="34"/>
    </location>
</feature>
<evidence type="ECO:0000256" key="7">
    <source>
        <dbReference type="ARBA" id="ARBA00023204"/>
    </source>
</evidence>
<dbReference type="Pfam" id="PF19306">
    <property type="entry name" value="WHD_Lhr"/>
    <property type="match status" value="1"/>
</dbReference>
<keyword evidence="3" id="KW-0378">Hydrolase</keyword>
<dbReference type="PIRSF" id="PIRSF037307">
    <property type="entry name" value="Lhr-like_helic_prd"/>
    <property type="match status" value="1"/>
</dbReference>
<dbReference type="PROSITE" id="PS51192">
    <property type="entry name" value="HELICASE_ATP_BIND_1"/>
    <property type="match status" value="1"/>
</dbReference>
<evidence type="ECO:0000256" key="9">
    <source>
        <dbReference type="ARBA" id="ARBA00093467"/>
    </source>
</evidence>
<feature type="short sequence motif" description="Q motif" evidence="10">
    <location>
        <begin position="6"/>
        <end position="34"/>
    </location>
</feature>
<dbReference type="InterPro" id="IPR045628">
    <property type="entry name" value="Lhr_WH_dom"/>
</dbReference>
<dbReference type="PANTHER" id="PTHR47962:SF5">
    <property type="entry name" value="ATP-DEPENDENT HELICASE LHR-RELATED"/>
    <property type="match status" value="1"/>
</dbReference>
<keyword evidence="2" id="KW-0227">DNA damage</keyword>
<dbReference type="InterPro" id="IPR017170">
    <property type="entry name" value="Lhr-like"/>
</dbReference>
<evidence type="ECO:0000259" key="12">
    <source>
        <dbReference type="PROSITE" id="PS51194"/>
    </source>
</evidence>
<evidence type="ECO:0000256" key="3">
    <source>
        <dbReference type="ARBA" id="ARBA00022801"/>
    </source>
</evidence>
<dbReference type="SUPFAM" id="SSF52540">
    <property type="entry name" value="P-loop containing nucleoside triphosphate hydrolases"/>
    <property type="match status" value="1"/>
</dbReference>
<dbReference type="PANTHER" id="PTHR47962">
    <property type="entry name" value="ATP-DEPENDENT HELICASE LHR-RELATED-RELATED"/>
    <property type="match status" value="1"/>
</dbReference>
<dbReference type="GO" id="GO:0005524">
    <property type="term" value="F:ATP binding"/>
    <property type="evidence" value="ECO:0007669"/>
    <property type="project" value="UniProtKB-KW"/>
</dbReference>
<keyword evidence="1" id="KW-0547">Nucleotide-binding</keyword>
<sequence>MNMRGATNVFDELPEALREALKRRGIEKPTPIQEKAIPVIRRGFNTLIMAPTGSGKTEAALLPVASQIIEKSLYGELRVLYVTPLRALNRDIGLRAFELLKEVGIEVDVWHGDTPQSKRRKILAKPPEVLVTTPESLNILLVNKKMRERLRNVKFVIVDELHEVIEDKRGVELSVALERLSLLSSFQRLGISATISQIDLAKKFLGSGRYVVEVRDEREKRPEISVFVEENFEEMVNRLRNLVIGTDGTVLIFTNTRDTAEVLGKRLREEFDGVAVHHGSLSKKEREEAEKSAREGKLKALVATSSLELGIDIGQIKYVIQFTSPRRATNLVQRIGRAEHKPNERPKGALVTGLKPYEAFEAVVIARRAQSGNLEKLSVHLNPLDVLAHQIVGILMEEPRSKDEVYDIVRRAFPYWNLSRRDFEETVDLLLESRLIECDPEGKCKARKKGEIYYRTTGPIVESKRYKALVYGTNHFVGTLDEEFVVELNVGDRFVLGGKVWKVVGIEGEVVYVEESSGEGPPPCWEGELIPVEYEIAREVGALKRNFDKMISSYPLTRESVQRLRSYLNEINAPIATDKRIVIEVEGNLIVYNVHGGSKVNLALAYALSELARLRYGSASFNTTPYHVMIFVNSRVTPYEAKDLLLSLKNFDIEELVLSAVKTSKLFSWRLMKVLVRMGLLNRNTVSLDELRKVEKSLRRTYLNEVPGREAIREILTEKIDLEKAKELVSELDSYEIVTKVGLSAQSRWAVEGQAYAKDHVSDTKSVVKEAVKLRLQKKDVEMYCLLCGRKWEGKVADVPLTCPSCGAKVVIPVFRPEEELRAAVTKFTRGERLKRDERKLMEEARKRANLVALYGRNALMALAGRGIGATTASKVLERWVTGREDLIDAIIKAEKVYLKTKRFW</sequence>
<keyword evidence="7" id="KW-0234">DNA repair</keyword>
<dbReference type="PROSITE" id="PS51195">
    <property type="entry name" value="Q_MOTIF"/>
    <property type="match status" value="1"/>
</dbReference>
<evidence type="ECO:0000313" key="15">
    <source>
        <dbReference type="Proteomes" id="UP000060778"/>
    </source>
</evidence>
<evidence type="ECO:0000256" key="6">
    <source>
        <dbReference type="ARBA" id="ARBA00023125"/>
    </source>
</evidence>
<dbReference type="SMART" id="SM00490">
    <property type="entry name" value="HELICc"/>
    <property type="match status" value="1"/>
</dbReference>
<accession>A0A0U2U7R1</accession>
<dbReference type="PROSITE" id="PS51194">
    <property type="entry name" value="HELICASE_CTER"/>
    <property type="match status" value="1"/>
</dbReference>
<keyword evidence="4" id="KW-0347">Helicase</keyword>
<keyword evidence="15" id="KW-1185">Reference proteome</keyword>
<evidence type="ECO:0000256" key="10">
    <source>
        <dbReference type="PROSITE-ProRule" id="PRU00552"/>
    </source>
</evidence>
<protein>
    <recommendedName>
        <fullName evidence="16">ATP-dependent helicase</fullName>
    </recommendedName>
</protein>
<dbReference type="SMART" id="SM00487">
    <property type="entry name" value="DEXDc"/>
    <property type="match status" value="1"/>
</dbReference>
<keyword evidence="6" id="KW-0238">DNA-binding</keyword>
<evidence type="ECO:0000259" key="11">
    <source>
        <dbReference type="PROSITE" id="PS51192"/>
    </source>
</evidence>